<dbReference type="InterPro" id="IPR010750">
    <property type="entry name" value="SGF29_tudor-like_dom"/>
</dbReference>
<evidence type="ECO:0000313" key="8">
    <source>
        <dbReference type="Proteomes" id="UP000807353"/>
    </source>
</evidence>
<dbReference type="InterPro" id="IPR047288">
    <property type="entry name" value="Tudor_SGF29_rpt1"/>
</dbReference>
<evidence type="ECO:0000256" key="4">
    <source>
        <dbReference type="ARBA" id="ARBA00023242"/>
    </source>
</evidence>
<keyword evidence="3" id="KW-0804">Transcription</keyword>
<evidence type="ECO:0000256" key="1">
    <source>
        <dbReference type="ARBA" id="ARBA00004123"/>
    </source>
</evidence>
<keyword evidence="8" id="KW-1185">Reference proteome</keyword>
<dbReference type="GO" id="GO:0005634">
    <property type="term" value="C:nucleus"/>
    <property type="evidence" value="ECO:0007669"/>
    <property type="project" value="UniProtKB-SubCell"/>
</dbReference>
<comment type="caution">
    <text evidence="7">The sequence shown here is derived from an EMBL/GenBank/DDBJ whole genome shotgun (WGS) entry which is preliminary data.</text>
</comment>
<accession>A0A9P5Y8N0</accession>
<dbReference type="Pfam" id="PF07039">
    <property type="entry name" value="SGF29_Tudor"/>
    <property type="match status" value="1"/>
</dbReference>
<evidence type="ECO:0000256" key="5">
    <source>
        <dbReference type="SAM" id="MobiDB-lite"/>
    </source>
</evidence>
<name>A0A9P5Y8N0_9AGAR</name>
<dbReference type="EMBL" id="MU150256">
    <property type="protein sequence ID" value="KAF9464172.1"/>
    <property type="molecule type" value="Genomic_DNA"/>
</dbReference>
<dbReference type="CDD" id="cd20393">
    <property type="entry name" value="Tudor_SGF29_rpt1"/>
    <property type="match status" value="1"/>
</dbReference>
<evidence type="ECO:0000313" key="7">
    <source>
        <dbReference type="EMBL" id="KAF9464172.1"/>
    </source>
</evidence>
<dbReference type="PROSITE" id="PS51518">
    <property type="entry name" value="SGF29_C"/>
    <property type="match status" value="1"/>
</dbReference>
<protein>
    <submittedName>
        <fullName evidence="7">SGF29 tudor-like domain-containing protein</fullName>
    </submittedName>
</protein>
<feature type="region of interest" description="Disordered" evidence="5">
    <location>
        <begin position="112"/>
        <end position="168"/>
    </location>
</feature>
<keyword evidence="4" id="KW-0539">Nucleus</keyword>
<proteinExistence type="predicted"/>
<sequence length="336" mass="36867">MDRRRAIPSRPASSEEVECWAHAAESLNTLSKRFQKTTEQNGLGRVNRLISSWPPDDTVPAQGLGEVEIIYNKLTAGLKALKHTCDDEVKAIDDAIERVDVLIALRKATEALPPEKRNKRPRAPSPSATPVPVAPPPVASRSVSITLPPRSSLGPSPAITFSRDPKSRREVLAKQLPLQEGRKVAFHPPPGKSANGGTTDTDENTWILALVTKCINADKNRYEVKDAEPQEDGQTVFYNTTLRAIIPLPDPNAPPTSASHVSAYPEFPTGSTVMALYPDTSCFYRAEVIATPKDMQPSARLAPSSKYMPTYKLKFEDDDNQEHSVAAQWVVEWPGT</sequence>
<evidence type="ECO:0000256" key="2">
    <source>
        <dbReference type="ARBA" id="ARBA00023015"/>
    </source>
</evidence>
<dbReference type="Proteomes" id="UP000807353">
    <property type="component" value="Unassembled WGS sequence"/>
</dbReference>
<comment type="subcellular location">
    <subcellularLocation>
        <location evidence="1">Nucleus</location>
    </subcellularLocation>
</comment>
<dbReference type="InterPro" id="IPR047287">
    <property type="entry name" value="Tudor_SGF29_rpt2"/>
</dbReference>
<feature type="compositionally biased region" description="Pro residues" evidence="5">
    <location>
        <begin position="123"/>
        <end position="138"/>
    </location>
</feature>
<keyword evidence="2" id="KW-0805">Transcription regulation</keyword>
<feature type="domain" description="SGF29 C-terminal" evidence="6">
    <location>
        <begin position="174"/>
        <end position="336"/>
    </location>
</feature>
<dbReference type="InterPro" id="IPR037802">
    <property type="entry name" value="SGF29"/>
</dbReference>
<gene>
    <name evidence="7" type="ORF">BDZ94DRAFT_1257186</name>
</gene>
<organism evidence="7 8">
    <name type="scientific">Collybia nuda</name>
    <dbReference type="NCBI Taxonomy" id="64659"/>
    <lineage>
        <taxon>Eukaryota</taxon>
        <taxon>Fungi</taxon>
        <taxon>Dikarya</taxon>
        <taxon>Basidiomycota</taxon>
        <taxon>Agaricomycotina</taxon>
        <taxon>Agaricomycetes</taxon>
        <taxon>Agaricomycetidae</taxon>
        <taxon>Agaricales</taxon>
        <taxon>Tricholomatineae</taxon>
        <taxon>Clitocybaceae</taxon>
        <taxon>Collybia</taxon>
    </lineage>
</organism>
<dbReference type="PANTHER" id="PTHR21539">
    <property type="entry name" value="SAGA-ASSOCIATED FACTOR 29"/>
    <property type="match status" value="1"/>
</dbReference>
<dbReference type="PANTHER" id="PTHR21539:SF0">
    <property type="entry name" value="SAGA-ASSOCIATED FACTOR 29"/>
    <property type="match status" value="1"/>
</dbReference>
<dbReference type="AlphaFoldDB" id="A0A9P5Y8N0"/>
<dbReference type="CDD" id="cd20394">
    <property type="entry name" value="Tudor_SGF29_rpt2"/>
    <property type="match status" value="1"/>
</dbReference>
<dbReference type="OrthoDB" id="10265994at2759"/>
<reference evidence="7" key="1">
    <citation type="submission" date="2020-11" db="EMBL/GenBank/DDBJ databases">
        <authorList>
            <consortium name="DOE Joint Genome Institute"/>
            <person name="Ahrendt S."/>
            <person name="Riley R."/>
            <person name="Andreopoulos W."/>
            <person name="Labutti K."/>
            <person name="Pangilinan J."/>
            <person name="Ruiz-Duenas F.J."/>
            <person name="Barrasa J.M."/>
            <person name="Sanchez-Garcia M."/>
            <person name="Camarero S."/>
            <person name="Miyauchi S."/>
            <person name="Serrano A."/>
            <person name="Linde D."/>
            <person name="Babiker R."/>
            <person name="Drula E."/>
            <person name="Ayuso-Fernandez I."/>
            <person name="Pacheco R."/>
            <person name="Padilla G."/>
            <person name="Ferreira P."/>
            <person name="Barriuso J."/>
            <person name="Kellner H."/>
            <person name="Castanera R."/>
            <person name="Alfaro M."/>
            <person name="Ramirez L."/>
            <person name="Pisabarro A.G."/>
            <person name="Kuo A."/>
            <person name="Tritt A."/>
            <person name="Lipzen A."/>
            <person name="He G."/>
            <person name="Yan M."/>
            <person name="Ng V."/>
            <person name="Cullen D."/>
            <person name="Martin F."/>
            <person name="Rosso M.-N."/>
            <person name="Henrissat B."/>
            <person name="Hibbett D."/>
            <person name="Martinez A.T."/>
            <person name="Grigoriev I.V."/>
        </authorList>
    </citation>
    <scope>NUCLEOTIDE SEQUENCE</scope>
    <source>
        <strain evidence="7">CBS 247.69</strain>
    </source>
</reference>
<evidence type="ECO:0000259" key="6">
    <source>
        <dbReference type="PROSITE" id="PS51518"/>
    </source>
</evidence>
<evidence type="ECO:0000256" key="3">
    <source>
        <dbReference type="ARBA" id="ARBA00023163"/>
    </source>
</evidence>
<dbReference type="GO" id="GO:0000124">
    <property type="term" value="C:SAGA complex"/>
    <property type="evidence" value="ECO:0007669"/>
    <property type="project" value="InterPro"/>
</dbReference>
<dbReference type="Gene3D" id="2.30.30.140">
    <property type="match status" value="2"/>
</dbReference>